<evidence type="ECO:0000313" key="2">
    <source>
        <dbReference type="Proteomes" id="UP001595816"/>
    </source>
</evidence>
<dbReference type="Proteomes" id="UP001595816">
    <property type="component" value="Unassembled WGS sequence"/>
</dbReference>
<accession>A0ABV8LT29</accession>
<evidence type="ECO:0000313" key="1">
    <source>
        <dbReference type="EMBL" id="MFC4133523.1"/>
    </source>
</evidence>
<comment type="caution">
    <text evidence="1">The sequence shown here is derived from an EMBL/GenBank/DDBJ whole genome shotgun (WGS) entry which is preliminary data.</text>
</comment>
<gene>
    <name evidence="1" type="ORF">ACFOZ4_23185</name>
</gene>
<dbReference type="RefSeq" id="WP_253762316.1">
    <property type="nucleotide sequence ID" value="NZ_JAMZDZ010000001.1"/>
</dbReference>
<proteinExistence type="predicted"/>
<reference evidence="2" key="1">
    <citation type="journal article" date="2019" name="Int. J. Syst. Evol. Microbiol.">
        <title>The Global Catalogue of Microorganisms (GCM) 10K type strain sequencing project: providing services to taxonomists for standard genome sequencing and annotation.</title>
        <authorList>
            <consortium name="The Broad Institute Genomics Platform"/>
            <consortium name="The Broad Institute Genome Sequencing Center for Infectious Disease"/>
            <person name="Wu L."/>
            <person name="Ma J."/>
        </authorList>
    </citation>
    <scope>NUCLEOTIDE SEQUENCE [LARGE SCALE GENOMIC DNA]</scope>
    <source>
        <strain evidence="2">CGMCC 4.7289</strain>
    </source>
</reference>
<keyword evidence="2" id="KW-1185">Reference proteome</keyword>
<name>A0ABV8LT29_9ACTN</name>
<organism evidence="1 2">
    <name type="scientific">Hamadaea flava</name>
    <dbReference type="NCBI Taxonomy" id="1742688"/>
    <lineage>
        <taxon>Bacteria</taxon>
        <taxon>Bacillati</taxon>
        <taxon>Actinomycetota</taxon>
        <taxon>Actinomycetes</taxon>
        <taxon>Micromonosporales</taxon>
        <taxon>Micromonosporaceae</taxon>
        <taxon>Hamadaea</taxon>
    </lineage>
</organism>
<protein>
    <submittedName>
        <fullName evidence="1">Uncharacterized protein</fullName>
    </submittedName>
</protein>
<dbReference type="EMBL" id="JBHSAY010000012">
    <property type="protein sequence ID" value="MFC4133523.1"/>
    <property type="molecule type" value="Genomic_DNA"/>
</dbReference>
<sequence>MTATLDSPKPRQDLVERSLPFLPKGSEIRQAFIAQAAPNFGYFLVTYLTGLTMSRIKYRCVAVTKDAIYVLESSKFSGGAKPQSLVATMPRHTRLGPVSGGWAQLELAGERHWVHKRFHEQIAAADHEAGFTR</sequence>